<feature type="compositionally biased region" description="Polar residues" evidence="2">
    <location>
        <begin position="370"/>
        <end position="386"/>
    </location>
</feature>
<evidence type="ECO:0000313" key="4">
    <source>
        <dbReference type="EMBL" id="CAI5770076.1"/>
    </source>
</evidence>
<sequence length="725" mass="81535">MDLRTQLESTTERNWNKEKMELLERFDNERKEWECQWKVMQKKIEELYQEVKLRRESNMNASETKAIHSKAQTRPIHSPSSVWSDTPGLNSCSADKESFLVKTEKESKDAKNKGRNHAFANDTLAFESYKESEDCPGLKTTKNYTQDLNIALKELAKVSEDLCSYQEEIRKKSNHKRKKLFPFLGESAETENALITQEMNHVRNHDPQTVSIAFDTEEQNNKKNLMGISRCSKEMPSSALAGVEKTGFFPWQKREAPPVPPRSTSRHLASSLAQVSEALAKETGHKSSCETQEDQEESALTRLPFAKQCDAPMPLTNEWKSVSGPAMATTVPTEKRDQSLECKLPAGFSHNTWSHDASKVGNSPKKDSASHSVQKSCSDGNMVPQKQQHPISQSSVHYSSDLYAPVCNTLGDSGYGTGKTQRNETLEAKIDEFNRTVFHTDKGHKCVERNPVVPVLSGDPKPRPIVQDSVTSRVQKEEPACFLNPMLSSKMDEKASKPSKNAKATGQQRQLNGLLSGYQHMLHEHDWKPSNLSGRPRSADSRSNYGVVEKLLKNYEKSTAAWNSKLHKERWLPPSSELAGGSCEKLGHYFEMLQTDQGKQEQPKNSTRHVGLYAKHGKEKQKFPEVSAPAKQSNAKGFSRPARPANRRLPSSTLAGLEDRKTAASPPDTEVKLNGENLVESEVQYAQYVVTGIRWMAEREGIPQGPLVWARYVDIDFKKCPPPLR</sequence>
<dbReference type="AlphaFoldDB" id="A0AA35K1I8"/>
<feature type="compositionally biased region" description="Polar residues" evidence="2">
    <location>
        <begin position="78"/>
        <end position="87"/>
    </location>
</feature>
<dbReference type="PANTHER" id="PTHR15705:SF1">
    <property type="entry name" value="RIKEN CDNA 9330159F19 GENE"/>
    <property type="match status" value="1"/>
</dbReference>
<name>A0AA35K1I8_9SAUR</name>
<reference evidence="4" key="1">
    <citation type="submission" date="2022-12" db="EMBL/GenBank/DDBJ databases">
        <authorList>
            <person name="Alioto T."/>
            <person name="Alioto T."/>
            <person name="Gomez Garrido J."/>
        </authorList>
    </citation>
    <scope>NUCLEOTIDE SEQUENCE</scope>
</reference>
<keyword evidence="1" id="KW-0175">Coiled coil</keyword>
<accession>A0AA35K1I8</accession>
<organism evidence="4 5">
    <name type="scientific">Podarcis lilfordi</name>
    <name type="common">Lilford's wall lizard</name>
    <dbReference type="NCBI Taxonomy" id="74358"/>
    <lineage>
        <taxon>Eukaryota</taxon>
        <taxon>Metazoa</taxon>
        <taxon>Chordata</taxon>
        <taxon>Craniata</taxon>
        <taxon>Vertebrata</taxon>
        <taxon>Euteleostomi</taxon>
        <taxon>Lepidosauria</taxon>
        <taxon>Squamata</taxon>
        <taxon>Bifurcata</taxon>
        <taxon>Unidentata</taxon>
        <taxon>Episquamata</taxon>
        <taxon>Laterata</taxon>
        <taxon>Lacertibaenia</taxon>
        <taxon>Lacertidae</taxon>
        <taxon>Podarcis</taxon>
    </lineage>
</organism>
<dbReference type="EMBL" id="OX395128">
    <property type="protein sequence ID" value="CAI5770076.1"/>
    <property type="molecule type" value="Genomic_DNA"/>
</dbReference>
<dbReference type="Pfam" id="PF14818">
    <property type="entry name" value="SOGA1-2-like_CC"/>
    <property type="match status" value="1"/>
</dbReference>
<keyword evidence="5" id="KW-1185">Reference proteome</keyword>
<evidence type="ECO:0000259" key="3">
    <source>
        <dbReference type="Pfam" id="PF14818"/>
    </source>
</evidence>
<evidence type="ECO:0000313" key="5">
    <source>
        <dbReference type="Proteomes" id="UP001178461"/>
    </source>
</evidence>
<feature type="compositionally biased region" description="Basic and acidic residues" evidence="2">
    <location>
        <begin position="279"/>
        <end position="288"/>
    </location>
</feature>
<feature type="region of interest" description="Disordered" evidence="2">
    <location>
        <begin position="353"/>
        <end position="386"/>
    </location>
</feature>
<evidence type="ECO:0000256" key="1">
    <source>
        <dbReference type="ARBA" id="ARBA00023054"/>
    </source>
</evidence>
<evidence type="ECO:0000256" key="2">
    <source>
        <dbReference type="SAM" id="MobiDB-lite"/>
    </source>
</evidence>
<gene>
    <name evidence="4" type="ORF">PODLI_1B000338</name>
</gene>
<dbReference type="PANTHER" id="PTHR15705">
    <property type="entry name" value="MCG7194, ISOFORM CRA_A"/>
    <property type="match status" value="1"/>
</dbReference>
<protein>
    <submittedName>
        <fullName evidence="4">KIAA0408</fullName>
    </submittedName>
</protein>
<dbReference type="Proteomes" id="UP001178461">
    <property type="component" value="Chromosome 3"/>
</dbReference>
<feature type="region of interest" description="Disordered" evidence="2">
    <location>
        <begin position="452"/>
        <end position="473"/>
    </location>
</feature>
<feature type="region of interest" description="Disordered" evidence="2">
    <location>
        <begin position="276"/>
        <end position="298"/>
    </location>
</feature>
<feature type="region of interest" description="Disordered" evidence="2">
    <location>
        <begin position="59"/>
        <end position="87"/>
    </location>
</feature>
<feature type="region of interest" description="Disordered" evidence="2">
    <location>
        <begin position="617"/>
        <end position="671"/>
    </location>
</feature>
<dbReference type="InterPro" id="IPR027882">
    <property type="entry name" value="SOGA1/2-like_CC"/>
</dbReference>
<feature type="domain" description="SOGA 1/2-like coiled-coil" evidence="3">
    <location>
        <begin position="1"/>
        <end position="55"/>
    </location>
</feature>
<proteinExistence type="predicted"/>